<keyword evidence="2" id="KW-0285">Flavoprotein</keyword>
<keyword evidence="3" id="KW-0274">FAD</keyword>
<evidence type="ECO:0000256" key="3">
    <source>
        <dbReference type="ARBA" id="ARBA00022827"/>
    </source>
</evidence>
<dbReference type="PRINTS" id="PR00371">
    <property type="entry name" value="FPNCR"/>
</dbReference>
<gene>
    <name evidence="7" type="ORF">ENS59_11540</name>
</gene>
<comment type="caution">
    <text evidence="7">The sequence shown here is derived from an EMBL/GenBank/DDBJ whole genome shotgun (WGS) entry which is preliminary data.</text>
</comment>
<dbReference type="Pfam" id="PF00111">
    <property type="entry name" value="Fer2"/>
    <property type="match status" value="1"/>
</dbReference>
<feature type="domain" description="2Fe-2S ferredoxin-type" evidence="5">
    <location>
        <begin position="33"/>
        <end position="126"/>
    </location>
</feature>
<dbReference type="GO" id="GO:0051536">
    <property type="term" value="F:iron-sulfur cluster binding"/>
    <property type="evidence" value="ECO:0007669"/>
    <property type="project" value="InterPro"/>
</dbReference>
<dbReference type="PRINTS" id="PR00410">
    <property type="entry name" value="PHEHYDRXLASE"/>
</dbReference>
<protein>
    <submittedName>
        <fullName evidence="7">2Fe-2S iron-sulfur cluster binding domain-containing protein</fullName>
    </submittedName>
</protein>
<dbReference type="SUPFAM" id="SSF52343">
    <property type="entry name" value="Ferredoxin reductase-like, C-terminal NADP-linked domain"/>
    <property type="match status" value="1"/>
</dbReference>
<dbReference type="SUPFAM" id="SSF63380">
    <property type="entry name" value="Riboflavin synthase domain-like"/>
    <property type="match status" value="1"/>
</dbReference>
<reference evidence="7" key="1">
    <citation type="journal article" date="2020" name="mSystems">
        <title>Genome- and Community-Level Interaction Insights into Carbon Utilization and Element Cycling Functions of Hydrothermarchaeota in Hydrothermal Sediment.</title>
        <authorList>
            <person name="Zhou Z."/>
            <person name="Liu Y."/>
            <person name="Xu W."/>
            <person name="Pan J."/>
            <person name="Luo Z.H."/>
            <person name="Li M."/>
        </authorList>
    </citation>
    <scope>NUCLEOTIDE SEQUENCE [LARGE SCALE GENOMIC DNA]</scope>
    <source>
        <strain evidence="7">SpSt-503</strain>
    </source>
</reference>
<dbReference type="Gene3D" id="2.40.30.10">
    <property type="entry name" value="Translation factors"/>
    <property type="match status" value="1"/>
</dbReference>
<dbReference type="Gene3D" id="3.10.20.30">
    <property type="match status" value="1"/>
</dbReference>
<keyword evidence="4" id="KW-0408">Iron</keyword>
<dbReference type="SUPFAM" id="SSF54292">
    <property type="entry name" value="2Fe-2S ferredoxin-like"/>
    <property type="match status" value="1"/>
</dbReference>
<evidence type="ECO:0000259" key="5">
    <source>
        <dbReference type="PROSITE" id="PS51085"/>
    </source>
</evidence>
<dbReference type="InterPro" id="IPR017938">
    <property type="entry name" value="Riboflavin_synthase-like_b-brl"/>
</dbReference>
<dbReference type="InterPro" id="IPR001709">
    <property type="entry name" value="Flavoprot_Pyr_Nucl_cyt_Rdtase"/>
</dbReference>
<name>A0A7C3I565_9SPIR</name>
<dbReference type="PANTHER" id="PTHR43644">
    <property type="entry name" value="NA(+)-TRANSLOCATING NADH-QUINONE REDUCTASE SUBUNIT"/>
    <property type="match status" value="1"/>
</dbReference>
<evidence type="ECO:0000256" key="2">
    <source>
        <dbReference type="ARBA" id="ARBA00022630"/>
    </source>
</evidence>
<feature type="domain" description="FAD-binding FR-type" evidence="6">
    <location>
        <begin position="129"/>
        <end position="239"/>
    </location>
</feature>
<dbReference type="InterPro" id="IPR012675">
    <property type="entry name" value="Beta-grasp_dom_sf"/>
</dbReference>
<dbReference type="InterPro" id="IPR017927">
    <property type="entry name" value="FAD-bd_FR_type"/>
</dbReference>
<dbReference type="GO" id="GO:0016491">
    <property type="term" value="F:oxidoreductase activity"/>
    <property type="evidence" value="ECO:0007669"/>
    <property type="project" value="InterPro"/>
</dbReference>
<dbReference type="CDD" id="cd00207">
    <property type="entry name" value="fer2"/>
    <property type="match status" value="1"/>
</dbReference>
<dbReference type="AlphaFoldDB" id="A0A7C3I565"/>
<evidence type="ECO:0000313" key="7">
    <source>
        <dbReference type="EMBL" id="HFH30118.1"/>
    </source>
</evidence>
<dbReference type="PROSITE" id="PS51384">
    <property type="entry name" value="FAD_FR"/>
    <property type="match status" value="1"/>
</dbReference>
<accession>A0A7C3I565</accession>
<dbReference type="PROSITE" id="PS51085">
    <property type="entry name" value="2FE2S_FER_2"/>
    <property type="match status" value="1"/>
</dbReference>
<keyword evidence="1" id="KW-0813">Transport</keyword>
<sequence length="377" mass="41493">MSPLLLGPLVVALIASILALIISVTDRIVNDYGEVTIDINGGKKVLTVKGGSPLLGTLAFQNIFVPSACGGRGSCGACKVRVLSDVGPHLPTELPYMNPEEVTKNVRLSCQIKVKQNLAIELPESLFNVRKFKTTVERIRNLTYDIKEVYLRLSDEAIAAGGISFTPGQYAQLVVPPYGEVKESIQRAYSMSSTPQDKEHIEFLIRLVPGGIATTWVHQHLKEGDPVEVVGPFGEFAVRDTDAVMVFVAGGSGMAPFKSMLNHMAQTGQWTNRDIWYFFGARSKRDMFYLDEMAELAQRFPNFHFVPALSEPKPEDEWTGPVGLITNVLDSYFKEKIGTDKPMEGYLCGSPGMIDACIKVMTANGIGQDKIYFDKFA</sequence>
<dbReference type="InterPro" id="IPR036010">
    <property type="entry name" value="2Fe-2S_ferredoxin-like_sf"/>
</dbReference>
<evidence type="ECO:0000256" key="4">
    <source>
        <dbReference type="ARBA" id="ARBA00023004"/>
    </source>
</evidence>
<dbReference type="InterPro" id="IPR001433">
    <property type="entry name" value="OxRdtase_FAD/NAD-bd"/>
</dbReference>
<dbReference type="Pfam" id="PF00970">
    <property type="entry name" value="FAD_binding_6"/>
    <property type="match status" value="1"/>
</dbReference>
<dbReference type="InterPro" id="IPR039261">
    <property type="entry name" value="FNR_nucleotide-bd"/>
</dbReference>
<dbReference type="Pfam" id="PF00175">
    <property type="entry name" value="NAD_binding_1"/>
    <property type="match status" value="1"/>
</dbReference>
<dbReference type="Gene3D" id="3.40.50.80">
    <property type="entry name" value="Nucleotide-binding domain of ferredoxin-NADP reductase (FNR) module"/>
    <property type="match status" value="1"/>
</dbReference>
<dbReference type="InterPro" id="IPR001041">
    <property type="entry name" value="2Fe-2S_ferredoxin-type"/>
</dbReference>
<proteinExistence type="predicted"/>
<evidence type="ECO:0000256" key="1">
    <source>
        <dbReference type="ARBA" id="ARBA00022448"/>
    </source>
</evidence>
<dbReference type="EMBL" id="DSVL01000355">
    <property type="protein sequence ID" value="HFH30118.1"/>
    <property type="molecule type" value="Genomic_DNA"/>
</dbReference>
<dbReference type="PANTHER" id="PTHR43644:SF1">
    <property type="entry name" value="NAD(P)H-FLAVIN REDUCTASE"/>
    <property type="match status" value="1"/>
</dbReference>
<evidence type="ECO:0000259" key="6">
    <source>
        <dbReference type="PROSITE" id="PS51384"/>
    </source>
</evidence>
<dbReference type="InterPro" id="IPR008333">
    <property type="entry name" value="Cbr1-like_FAD-bd_dom"/>
</dbReference>
<organism evidence="7">
    <name type="scientific">Gracilinema caldarium</name>
    <dbReference type="NCBI Taxonomy" id="215591"/>
    <lineage>
        <taxon>Bacteria</taxon>
        <taxon>Pseudomonadati</taxon>
        <taxon>Spirochaetota</taxon>
        <taxon>Spirochaetia</taxon>
        <taxon>Spirochaetales</taxon>
        <taxon>Breznakiellaceae</taxon>
        <taxon>Gracilinema</taxon>
    </lineage>
</organism>